<dbReference type="Proteomes" id="UP000822688">
    <property type="component" value="Chromosome 10"/>
</dbReference>
<keyword evidence="3" id="KW-1185">Reference proteome</keyword>
<keyword evidence="1" id="KW-1133">Transmembrane helix</keyword>
<proteinExistence type="predicted"/>
<accession>A0A8T0GII3</accession>
<keyword evidence="1" id="KW-0812">Transmembrane</keyword>
<evidence type="ECO:0000256" key="1">
    <source>
        <dbReference type="SAM" id="Phobius"/>
    </source>
</evidence>
<reference evidence="2" key="1">
    <citation type="submission" date="2020-06" db="EMBL/GenBank/DDBJ databases">
        <title>WGS assembly of Ceratodon purpureus strain R40.</title>
        <authorList>
            <person name="Carey S.B."/>
            <person name="Jenkins J."/>
            <person name="Shu S."/>
            <person name="Lovell J.T."/>
            <person name="Sreedasyam A."/>
            <person name="Maumus F."/>
            <person name="Tiley G.P."/>
            <person name="Fernandez-Pozo N."/>
            <person name="Barry K."/>
            <person name="Chen C."/>
            <person name="Wang M."/>
            <person name="Lipzen A."/>
            <person name="Daum C."/>
            <person name="Saski C.A."/>
            <person name="Payton A.C."/>
            <person name="Mcbreen J.C."/>
            <person name="Conrad R.E."/>
            <person name="Kollar L.M."/>
            <person name="Olsson S."/>
            <person name="Huttunen S."/>
            <person name="Landis J.B."/>
            <person name="Wickett N.J."/>
            <person name="Johnson M.G."/>
            <person name="Rensing S.A."/>
            <person name="Grimwood J."/>
            <person name="Schmutz J."/>
            <person name="Mcdaniel S.F."/>
        </authorList>
    </citation>
    <scope>NUCLEOTIDE SEQUENCE</scope>
    <source>
        <strain evidence="2">R40</strain>
    </source>
</reference>
<keyword evidence="1" id="KW-0472">Membrane</keyword>
<evidence type="ECO:0000313" key="2">
    <source>
        <dbReference type="EMBL" id="KAG0558357.1"/>
    </source>
</evidence>
<evidence type="ECO:0000313" key="3">
    <source>
        <dbReference type="Proteomes" id="UP000822688"/>
    </source>
</evidence>
<dbReference type="EMBL" id="CM026431">
    <property type="protein sequence ID" value="KAG0558357.1"/>
    <property type="molecule type" value="Genomic_DNA"/>
</dbReference>
<comment type="caution">
    <text evidence="2">The sequence shown here is derived from an EMBL/GenBank/DDBJ whole genome shotgun (WGS) entry which is preliminary data.</text>
</comment>
<name>A0A8T0GII3_CERPU</name>
<protein>
    <submittedName>
        <fullName evidence="2">Uncharacterized protein</fullName>
    </submittedName>
</protein>
<sequence>MYSSFVDRSSSTYLHLYLVGFGSLLLQFVGVPAEGSHSTSCVSVSECRLAGAAYR</sequence>
<feature type="transmembrane region" description="Helical" evidence="1">
    <location>
        <begin position="12"/>
        <end position="30"/>
    </location>
</feature>
<gene>
    <name evidence="2" type="ORF">KC19_10G022300</name>
</gene>
<dbReference type="AlphaFoldDB" id="A0A8T0GII3"/>
<organism evidence="2 3">
    <name type="scientific">Ceratodon purpureus</name>
    <name type="common">Fire moss</name>
    <name type="synonym">Dicranum purpureum</name>
    <dbReference type="NCBI Taxonomy" id="3225"/>
    <lineage>
        <taxon>Eukaryota</taxon>
        <taxon>Viridiplantae</taxon>
        <taxon>Streptophyta</taxon>
        <taxon>Embryophyta</taxon>
        <taxon>Bryophyta</taxon>
        <taxon>Bryophytina</taxon>
        <taxon>Bryopsida</taxon>
        <taxon>Dicranidae</taxon>
        <taxon>Pseudoditrichales</taxon>
        <taxon>Ditrichaceae</taxon>
        <taxon>Ceratodon</taxon>
    </lineage>
</organism>